<reference evidence="1 2" key="1">
    <citation type="submission" date="2018-06" db="EMBL/GenBank/DDBJ databases">
        <authorList>
            <consortium name="Pathogen Informatics"/>
            <person name="Doyle S."/>
        </authorList>
    </citation>
    <scope>NUCLEOTIDE SEQUENCE [LARGE SCALE GENOMIC DNA]</scope>
    <source>
        <strain evidence="1 2">NCTC12860</strain>
    </source>
</reference>
<accession>A0A336NCW1</accession>
<sequence>MALGLKKATFDFTVCTGIDFAITDDSLLHAEYGYSDFGKKKFIKNIIINSYAKI</sequence>
<evidence type="ECO:0000313" key="2">
    <source>
        <dbReference type="Proteomes" id="UP000253846"/>
    </source>
</evidence>
<proteinExistence type="predicted"/>
<dbReference type="EMBL" id="UFTD01000002">
    <property type="protein sequence ID" value="SSZ40101.1"/>
    <property type="molecule type" value="Genomic_DNA"/>
</dbReference>
<gene>
    <name evidence="1" type="ORF">NCTC12860_01246</name>
</gene>
<name>A0A336NCW1_BARGR</name>
<evidence type="ECO:0000313" key="1">
    <source>
        <dbReference type="EMBL" id="SSZ40101.1"/>
    </source>
</evidence>
<dbReference type="RefSeq" id="WP_174888839.1">
    <property type="nucleotide sequence ID" value="NZ_UFTD01000002.1"/>
</dbReference>
<dbReference type="InterPro" id="IPR011250">
    <property type="entry name" value="OMP/PagP_B-barrel"/>
</dbReference>
<dbReference type="Proteomes" id="UP000253846">
    <property type="component" value="Unassembled WGS sequence"/>
</dbReference>
<protein>
    <submittedName>
        <fullName evidence="1">Uncharacterized protein</fullName>
    </submittedName>
</protein>
<dbReference type="SUPFAM" id="SSF56925">
    <property type="entry name" value="OMPA-like"/>
    <property type="match status" value="1"/>
</dbReference>
<dbReference type="AlphaFoldDB" id="A0A336NCW1"/>
<organism evidence="1 2">
    <name type="scientific">Bartonella grahamii</name>
    <dbReference type="NCBI Taxonomy" id="33045"/>
    <lineage>
        <taxon>Bacteria</taxon>
        <taxon>Pseudomonadati</taxon>
        <taxon>Pseudomonadota</taxon>
        <taxon>Alphaproteobacteria</taxon>
        <taxon>Hyphomicrobiales</taxon>
        <taxon>Bartonellaceae</taxon>
        <taxon>Bartonella</taxon>
    </lineage>
</organism>